<evidence type="ECO:0000256" key="6">
    <source>
        <dbReference type="SAM" id="Phobius"/>
    </source>
</evidence>
<dbReference type="InterPro" id="IPR051694">
    <property type="entry name" value="Immunoregulatory_rcpt-like"/>
</dbReference>
<reference evidence="7" key="1">
    <citation type="submission" date="2022-07" db="EMBL/GenBank/DDBJ databases">
        <title>Draft genome sequence of Zalerion maritima ATCC 34329, a (micro)plastics degrading marine fungus.</title>
        <authorList>
            <person name="Paco A."/>
            <person name="Goncalves M.F.M."/>
            <person name="Rocha-Santos T.A.P."/>
            <person name="Alves A."/>
        </authorList>
    </citation>
    <scope>NUCLEOTIDE SEQUENCE</scope>
    <source>
        <strain evidence="7">ATCC 34329</strain>
    </source>
</reference>
<comment type="caution">
    <text evidence="7">The sequence shown here is derived from an EMBL/GenBank/DDBJ whole genome shotgun (WGS) entry which is preliminary data.</text>
</comment>
<keyword evidence="8" id="KW-1185">Reference proteome</keyword>
<comment type="subcellular location">
    <subcellularLocation>
        <location evidence="1">Membrane</location>
        <topology evidence="1">Single-pass membrane protein</topology>
    </subcellularLocation>
</comment>
<sequence>MSDESPYQKLGLSCLQGKFYICEGYETEYLGCCTVDPCTSTLNGICPQAAIGNSSYSTDTHYEVPPEACANPDEDETYWYTCSYSDDGPFSGTRPYMGCCHDQNPCQEGGCAEDNMRAAVLSEDEDERAIFVEGLDSSATTTGAGSTATALPDSGGGDGGGLSTGAIIGIAVGGAAVLAIIVGIIMFRLGICFRKKVVEEKYGGQGPVPQGDDNTQGGDGRMLGAAAGHAASPAPEKPGRPYRAYSPIPHGTPNTTYKQPGSPPPGHSLGGGGYENSPDLAFANQQRYSDQSTLPPNSRHVSALSGYSAGGFRSGQDSPYGANNAWPTPQSADESGLGVHGHNMGGPGQMQTVSELPDQSFDRTVSELPSEGMARRENVSELPSGH</sequence>
<evidence type="ECO:0000256" key="3">
    <source>
        <dbReference type="ARBA" id="ARBA00022989"/>
    </source>
</evidence>
<proteinExistence type="predicted"/>
<keyword evidence="2 6" id="KW-0812">Transmembrane</keyword>
<feature type="transmembrane region" description="Helical" evidence="6">
    <location>
        <begin position="166"/>
        <end position="187"/>
    </location>
</feature>
<evidence type="ECO:0000313" key="8">
    <source>
        <dbReference type="Proteomes" id="UP001201980"/>
    </source>
</evidence>
<dbReference type="PANTHER" id="PTHR15549">
    <property type="entry name" value="PAIRED IMMUNOGLOBULIN-LIKE TYPE 2 RECEPTOR"/>
    <property type="match status" value="1"/>
</dbReference>
<dbReference type="GO" id="GO:0016020">
    <property type="term" value="C:membrane"/>
    <property type="evidence" value="ECO:0007669"/>
    <property type="project" value="UniProtKB-SubCell"/>
</dbReference>
<dbReference type="GO" id="GO:0071944">
    <property type="term" value="C:cell periphery"/>
    <property type="evidence" value="ECO:0007669"/>
    <property type="project" value="UniProtKB-ARBA"/>
</dbReference>
<keyword evidence="4 6" id="KW-0472">Membrane</keyword>
<evidence type="ECO:0000256" key="5">
    <source>
        <dbReference type="SAM" id="MobiDB-lite"/>
    </source>
</evidence>
<protein>
    <submittedName>
        <fullName evidence="7">Uncharacterized protein</fullName>
    </submittedName>
</protein>
<evidence type="ECO:0000256" key="2">
    <source>
        <dbReference type="ARBA" id="ARBA00022692"/>
    </source>
</evidence>
<dbReference type="Proteomes" id="UP001201980">
    <property type="component" value="Unassembled WGS sequence"/>
</dbReference>
<name>A0AAD5RPW0_9PEZI</name>
<dbReference type="PANTHER" id="PTHR15549:SF30">
    <property type="entry name" value="MID2 DOMAIN-CONTAINING PROTEIN"/>
    <property type="match status" value="1"/>
</dbReference>
<accession>A0AAD5RPW0</accession>
<dbReference type="AlphaFoldDB" id="A0AAD5RPW0"/>
<organism evidence="7 8">
    <name type="scientific">Zalerion maritima</name>
    <dbReference type="NCBI Taxonomy" id="339359"/>
    <lineage>
        <taxon>Eukaryota</taxon>
        <taxon>Fungi</taxon>
        <taxon>Dikarya</taxon>
        <taxon>Ascomycota</taxon>
        <taxon>Pezizomycotina</taxon>
        <taxon>Sordariomycetes</taxon>
        <taxon>Lulworthiomycetidae</taxon>
        <taxon>Lulworthiales</taxon>
        <taxon>Lulworthiaceae</taxon>
        <taxon>Zalerion</taxon>
    </lineage>
</organism>
<evidence type="ECO:0000256" key="1">
    <source>
        <dbReference type="ARBA" id="ARBA00004167"/>
    </source>
</evidence>
<feature type="compositionally biased region" description="Low complexity" evidence="5">
    <location>
        <begin position="224"/>
        <end position="234"/>
    </location>
</feature>
<evidence type="ECO:0000256" key="4">
    <source>
        <dbReference type="ARBA" id="ARBA00023136"/>
    </source>
</evidence>
<keyword evidence="3 6" id="KW-1133">Transmembrane helix</keyword>
<dbReference type="EMBL" id="JAKWBI020000151">
    <property type="protein sequence ID" value="KAJ2901460.1"/>
    <property type="molecule type" value="Genomic_DNA"/>
</dbReference>
<gene>
    <name evidence="7" type="ORF">MKZ38_001848</name>
</gene>
<feature type="compositionally biased region" description="Polar residues" evidence="5">
    <location>
        <begin position="283"/>
        <end position="300"/>
    </location>
</feature>
<feature type="region of interest" description="Disordered" evidence="5">
    <location>
        <begin position="202"/>
        <end position="386"/>
    </location>
</feature>
<evidence type="ECO:0000313" key="7">
    <source>
        <dbReference type="EMBL" id="KAJ2901460.1"/>
    </source>
</evidence>